<reference evidence="2" key="1">
    <citation type="submission" date="2023-10" db="EMBL/GenBank/DDBJ databases">
        <title>Genome assembly of Pristionchus species.</title>
        <authorList>
            <person name="Yoshida K."/>
            <person name="Sommer R.J."/>
        </authorList>
    </citation>
    <scope>NUCLEOTIDE SEQUENCE</scope>
    <source>
        <strain evidence="2">RS0144</strain>
    </source>
</reference>
<keyword evidence="3" id="KW-1185">Reference proteome</keyword>
<evidence type="ECO:0000313" key="3">
    <source>
        <dbReference type="Proteomes" id="UP001432027"/>
    </source>
</evidence>
<feature type="non-terminal residue" evidence="2">
    <location>
        <position position="1"/>
    </location>
</feature>
<sequence length="73" mass="8456">FIVRIALARDENVAQRSHLVAVLEQLRGCTVAEEEEEERPQSHSARDVLTDGWGDQRSEGRPRREEEREATER</sequence>
<proteinExistence type="predicted"/>
<feature type="compositionally biased region" description="Basic and acidic residues" evidence="1">
    <location>
        <begin position="39"/>
        <end position="73"/>
    </location>
</feature>
<feature type="region of interest" description="Disordered" evidence="1">
    <location>
        <begin position="32"/>
        <end position="73"/>
    </location>
</feature>
<evidence type="ECO:0000256" key="1">
    <source>
        <dbReference type="SAM" id="MobiDB-lite"/>
    </source>
</evidence>
<accession>A0AAV5TRG6</accession>
<feature type="non-terminal residue" evidence="2">
    <location>
        <position position="73"/>
    </location>
</feature>
<gene>
    <name evidence="2" type="ORF">PENTCL1PPCAC_19030</name>
</gene>
<protein>
    <submittedName>
        <fullName evidence="2">Uncharacterized protein</fullName>
    </submittedName>
</protein>
<dbReference type="AlphaFoldDB" id="A0AAV5TRG6"/>
<dbReference type="EMBL" id="BTSX01000004">
    <property type="protein sequence ID" value="GMS96855.1"/>
    <property type="molecule type" value="Genomic_DNA"/>
</dbReference>
<organism evidence="2 3">
    <name type="scientific">Pristionchus entomophagus</name>
    <dbReference type="NCBI Taxonomy" id="358040"/>
    <lineage>
        <taxon>Eukaryota</taxon>
        <taxon>Metazoa</taxon>
        <taxon>Ecdysozoa</taxon>
        <taxon>Nematoda</taxon>
        <taxon>Chromadorea</taxon>
        <taxon>Rhabditida</taxon>
        <taxon>Rhabditina</taxon>
        <taxon>Diplogasteromorpha</taxon>
        <taxon>Diplogasteroidea</taxon>
        <taxon>Neodiplogasteridae</taxon>
        <taxon>Pristionchus</taxon>
    </lineage>
</organism>
<comment type="caution">
    <text evidence="2">The sequence shown here is derived from an EMBL/GenBank/DDBJ whole genome shotgun (WGS) entry which is preliminary data.</text>
</comment>
<evidence type="ECO:0000313" key="2">
    <source>
        <dbReference type="EMBL" id="GMS96855.1"/>
    </source>
</evidence>
<name>A0AAV5TRG6_9BILA</name>
<dbReference type="Proteomes" id="UP001432027">
    <property type="component" value="Unassembled WGS sequence"/>
</dbReference>